<gene>
    <name evidence="12" type="ORF">S01H1_03250</name>
</gene>
<evidence type="ECO:0000256" key="3">
    <source>
        <dbReference type="ARBA" id="ARBA00022516"/>
    </source>
</evidence>
<keyword evidence="7" id="KW-1133">Transmembrane helix</keyword>
<protein>
    <recommendedName>
        <fullName evidence="13">Phosphatidate cytidylyltransferase</fullName>
    </recommendedName>
</protein>
<evidence type="ECO:0008006" key="13">
    <source>
        <dbReference type="Google" id="ProtNLM"/>
    </source>
</evidence>
<accession>X0S4F2</accession>
<comment type="caution">
    <text evidence="12">The sequence shown here is derived from an EMBL/GenBank/DDBJ whole genome shotgun (WGS) entry which is preliminary data.</text>
</comment>
<dbReference type="AlphaFoldDB" id="X0S4F2"/>
<evidence type="ECO:0000256" key="9">
    <source>
        <dbReference type="ARBA" id="ARBA00023136"/>
    </source>
</evidence>
<keyword evidence="6" id="KW-0548">Nucleotidyltransferase</keyword>
<dbReference type="EMBL" id="BARS01001752">
    <property type="protein sequence ID" value="GAF75899.1"/>
    <property type="molecule type" value="Genomic_DNA"/>
</dbReference>
<evidence type="ECO:0000313" key="12">
    <source>
        <dbReference type="EMBL" id="GAF75899.1"/>
    </source>
</evidence>
<dbReference type="GO" id="GO:0004605">
    <property type="term" value="F:phosphatidate cytidylyltransferase activity"/>
    <property type="evidence" value="ECO:0007669"/>
    <property type="project" value="TreeGrafter"/>
</dbReference>
<reference evidence="12" key="1">
    <citation type="journal article" date="2014" name="Front. Microbiol.">
        <title>High frequency of phylogenetically diverse reductive dehalogenase-homologous genes in deep subseafloor sedimentary metagenomes.</title>
        <authorList>
            <person name="Kawai M."/>
            <person name="Futagami T."/>
            <person name="Toyoda A."/>
            <person name="Takaki Y."/>
            <person name="Nishi S."/>
            <person name="Hori S."/>
            <person name="Arai W."/>
            <person name="Tsubouchi T."/>
            <person name="Morono Y."/>
            <person name="Uchiyama I."/>
            <person name="Ito T."/>
            <person name="Fujiyama A."/>
            <person name="Inagaki F."/>
            <person name="Takami H."/>
        </authorList>
    </citation>
    <scope>NUCLEOTIDE SEQUENCE</scope>
    <source>
        <strain evidence="12">Expedition CK06-06</strain>
    </source>
</reference>
<dbReference type="GO" id="GO:0016024">
    <property type="term" value="P:CDP-diacylglycerol biosynthetic process"/>
    <property type="evidence" value="ECO:0007669"/>
    <property type="project" value="TreeGrafter"/>
</dbReference>
<dbReference type="GO" id="GO:0005886">
    <property type="term" value="C:plasma membrane"/>
    <property type="evidence" value="ECO:0007669"/>
    <property type="project" value="UniProtKB-SubCell"/>
</dbReference>
<organism evidence="12">
    <name type="scientific">marine sediment metagenome</name>
    <dbReference type="NCBI Taxonomy" id="412755"/>
    <lineage>
        <taxon>unclassified sequences</taxon>
        <taxon>metagenomes</taxon>
        <taxon>ecological metagenomes</taxon>
    </lineage>
</organism>
<dbReference type="Pfam" id="PF01148">
    <property type="entry name" value="CTP_transf_1"/>
    <property type="match status" value="1"/>
</dbReference>
<evidence type="ECO:0000256" key="8">
    <source>
        <dbReference type="ARBA" id="ARBA00023098"/>
    </source>
</evidence>
<evidence type="ECO:0000256" key="7">
    <source>
        <dbReference type="ARBA" id="ARBA00022989"/>
    </source>
</evidence>
<evidence type="ECO:0000256" key="5">
    <source>
        <dbReference type="ARBA" id="ARBA00022692"/>
    </source>
</evidence>
<evidence type="ECO:0000256" key="10">
    <source>
        <dbReference type="ARBA" id="ARBA00023209"/>
    </source>
</evidence>
<keyword evidence="4" id="KW-0808">Transferase</keyword>
<keyword evidence="11" id="KW-1208">Phospholipid metabolism</keyword>
<sequence>AALGWNPVTAAFLGACLAVVSQGGDLLESQLKRRYGVKDASHLIPGHGGLLDRADGLMAAGLVMAVAMWFTGP</sequence>
<feature type="non-terminal residue" evidence="12">
    <location>
        <position position="1"/>
    </location>
</feature>
<keyword evidence="10" id="KW-0594">Phospholipid biosynthesis</keyword>
<keyword evidence="8" id="KW-0443">Lipid metabolism</keyword>
<evidence type="ECO:0000256" key="2">
    <source>
        <dbReference type="ARBA" id="ARBA00022475"/>
    </source>
</evidence>
<dbReference type="PANTHER" id="PTHR46382:SF1">
    <property type="entry name" value="PHOSPHATIDATE CYTIDYLYLTRANSFERASE"/>
    <property type="match status" value="1"/>
</dbReference>
<keyword evidence="5" id="KW-0812">Transmembrane</keyword>
<keyword evidence="3" id="KW-0444">Lipid biosynthesis</keyword>
<keyword evidence="2" id="KW-1003">Cell membrane</keyword>
<evidence type="ECO:0000256" key="11">
    <source>
        <dbReference type="ARBA" id="ARBA00023264"/>
    </source>
</evidence>
<evidence type="ECO:0000256" key="1">
    <source>
        <dbReference type="ARBA" id="ARBA00004651"/>
    </source>
</evidence>
<comment type="subcellular location">
    <subcellularLocation>
        <location evidence="1">Cell membrane</location>
        <topology evidence="1">Multi-pass membrane protein</topology>
    </subcellularLocation>
</comment>
<keyword evidence="9" id="KW-0472">Membrane</keyword>
<evidence type="ECO:0000256" key="4">
    <source>
        <dbReference type="ARBA" id="ARBA00022679"/>
    </source>
</evidence>
<proteinExistence type="predicted"/>
<dbReference type="PANTHER" id="PTHR46382">
    <property type="entry name" value="PHOSPHATIDATE CYTIDYLYLTRANSFERASE"/>
    <property type="match status" value="1"/>
</dbReference>
<name>X0S4F2_9ZZZZ</name>
<evidence type="ECO:0000256" key="6">
    <source>
        <dbReference type="ARBA" id="ARBA00022695"/>
    </source>
</evidence>